<keyword evidence="1" id="KW-0732">Signal</keyword>
<evidence type="ECO:0000256" key="1">
    <source>
        <dbReference type="ARBA" id="ARBA00022729"/>
    </source>
</evidence>
<dbReference type="CDD" id="cd10967">
    <property type="entry name" value="CE4_GLA_like_6s"/>
    <property type="match status" value="1"/>
</dbReference>
<sequence>MMLEYEGDAFDQEDLMKQYYICYPEGKFKALTFSYDDGKQSDRRLVEIFDRYGMKGTFHLNGGLFSDPERIPEEEVAALYAGHELACHTYTHPTIARCPLDKVTEEILEDRRALEALVPYPVQGFSYPNGSYTEEIKRLLPALGIEYGRIVGSSHNFSLPNDWYEWQATCHHNHDLLKHGETFIGLSKKQYLHLMYVWGHSYEFDNDGNWDLIESFCRATGNRTDIWYCTNIEFMRYMSASRQLVFSVSGETVLNPSDQPIWVTIEGEIKKLHTGLNTLA</sequence>
<protein>
    <recommendedName>
        <fullName evidence="2">NodB homology domain-containing protein</fullName>
    </recommendedName>
</protein>
<feature type="domain" description="NodB homology" evidence="2">
    <location>
        <begin position="27"/>
        <end position="280"/>
    </location>
</feature>
<dbReference type="GO" id="GO:0016810">
    <property type="term" value="F:hydrolase activity, acting on carbon-nitrogen (but not peptide) bonds"/>
    <property type="evidence" value="ECO:0007669"/>
    <property type="project" value="InterPro"/>
</dbReference>
<dbReference type="Gene3D" id="3.20.20.370">
    <property type="entry name" value="Glycoside hydrolase/deacetylase"/>
    <property type="match status" value="1"/>
</dbReference>
<dbReference type="EMBL" id="VSSQ01005465">
    <property type="protein sequence ID" value="MPM29258.1"/>
    <property type="molecule type" value="Genomic_DNA"/>
</dbReference>
<reference evidence="3" key="1">
    <citation type="submission" date="2019-08" db="EMBL/GenBank/DDBJ databases">
        <authorList>
            <person name="Kucharzyk K."/>
            <person name="Murdoch R.W."/>
            <person name="Higgins S."/>
            <person name="Loffler F."/>
        </authorList>
    </citation>
    <scope>NUCLEOTIDE SEQUENCE</scope>
</reference>
<dbReference type="Pfam" id="PF01522">
    <property type="entry name" value="Polysacc_deac_1"/>
    <property type="match status" value="1"/>
</dbReference>
<organism evidence="3">
    <name type="scientific">bioreactor metagenome</name>
    <dbReference type="NCBI Taxonomy" id="1076179"/>
    <lineage>
        <taxon>unclassified sequences</taxon>
        <taxon>metagenomes</taxon>
        <taxon>ecological metagenomes</taxon>
    </lineage>
</organism>
<proteinExistence type="predicted"/>
<evidence type="ECO:0000313" key="3">
    <source>
        <dbReference type="EMBL" id="MPM29258.1"/>
    </source>
</evidence>
<name>A0A644YMN3_9ZZZZ</name>
<dbReference type="SUPFAM" id="SSF88713">
    <property type="entry name" value="Glycoside hydrolase/deacetylase"/>
    <property type="match status" value="1"/>
</dbReference>
<evidence type="ECO:0000259" key="2">
    <source>
        <dbReference type="PROSITE" id="PS51677"/>
    </source>
</evidence>
<dbReference type="InterPro" id="IPR051398">
    <property type="entry name" value="Polysacch_Deacetylase"/>
</dbReference>
<dbReference type="PANTHER" id="PTHR34216">
    <property type="match status" value="1"/>
</dbReference>
<dbReference type="InterPro" id="IPR011330">
    <property type="entry name" value="Glyco_hydro/deAcase_b/a-brl"/>
</dbReference>
<comment type="caution">
    <text evidence="3">The sequence shown here is derived from an EMBL/GenBank/DDBJ whole genome shotgun (WGS) entry which is preliminary data.</text>
</comment>
<dbReference type="InterPro" id="IPR002509">
    <property type="entry name" value="NODB_dom"/>
</dbReference>
<dbReference type="PROSITE" id="PS51677">
    <property type="entry name" value="NODB"/>
    <property type="match status" value="1"/>
</dbReference>
<dbReference type="GO" id="GO:0005975">
    <property type="term" value="P:carbohydrate metabolic process"/>
    <property type="evidence" value="ECO:0007669"/>
    <property type="project" value="InterPro"/>
</dbReference>
<accession>A0A644YMN3</accession>
<dbReference type="AlphaFoldDB" id="A0A644YMN3"/>
<gene>
    <name evidence="3" type="ORF">SDC9_75798</name>
</gene>
<dbReference type="PANTHER" id="PTHR34216:SF11">
    <property type="entry name" value="CHITOOLIGOSACCHARIDE DEACETYLASE"/>
    <property type="match status" value="1"/>
</dbReference>